<name>A0AAD4GVY1_ASPNN</name>
<evidence type="ECO:0008006" key="4">
    <source>
        <dbReference type="Google" id="ProtNLM"/>
    </source>
</evidence>
<evidence type="ECO:0000256" key="1">
    <source>
        <dbReference type="SAM" id="MobiDB-lite"/>
    </source>
</evidence>
<organism evidence="2 3">
    <name type="scientific">Aspergillus nanangensis</name>
    <dbReference type="NCBI Taxonomy" id="2582783"/>
    <lineage>
        <taxon>Eukaryota</taxon>
        <taxon>Fungi</taxon>
        <taxon>Dikarya</taxon>
        <taxon>Ascomycota</taxon>
        <taxon>Pezizomycotina</taxon>
        <taxon>Eurotiomycetes</taxon>
        <taxon>Eurotiomycetidae</taxon>
        <taxon>Eurotiales</taxon>
        <taxon>Aspergillaceae</taxon>
        <taxon>Aspergillus</taxon>
        <taxon>Aspergillus subgen. Circumdati</taxon>
    </lineage>
</organism>
<dbReference type="EMBL" id="VCAU01000031">
    <property type="protein sequence ID" value="KAF9889948.1"/>
    <property type="molecule type" value="Genomic_DNA"/>
</dbReference>
<gene>
    <name evidence="2" type="ORF">FE257_006822</name>
</gene>
<keyword evidence="3" id="KW-1185">Reference proteome</keyword>
<reference evidence="2" key="2">
    <citation type="submission" date="2020-02" db="EMBL/GenBank/DDBJ databases">
        <authorList>
            <person name="Gilchrist C.L.M."/>
            <person name="Chooi Y.-H."/>
        </authorList>
    </citation>
    <scope>NUCLEOTIDE SEQUENCE</scope>
    <source>
        <strain evidence="2">MST-FP2251</strain>
    </source>
</reference>
<accession>A0AAD4GVY1</accession>
<dbReference type="Proteomes" id="UP001194746">
    <property type="component" value="Unassembled WGS sequence"/>
</dbReference>
<sequence length="635" mass="68951">MSSLEYSYYRPSTPPGLPWDELVRTAHARNTSDSSVYSNDSSPWSAAASATSPVAESPPNHQHGTALLPKIRSQDVIIEPALVGGPQRHHRHVLSNTRNPLEFLPYPPRRPSIQRNVAETIEGFGLASPISPMYRSSNGSTLSSPVNLTHKRKVSGTHSRSGSCSSIDEATLGRYGYPTYRQLPKYSSQAQCSPTAPVTPVTPNIVVYPPHAPSPAGGSCQPRARPGMRVPLVLPGSPHSATPVPSAQCSPVALAHHVGGPPSTTLLSYLTAPMQAINLVRNVSVVPNRGLHDYFWWDIRNLRSWTSFSTATFNSINGLTKLLKTTISSQLTPSAIVPSSRLAPESESALISLVQDTYAPRVNAALAVSQGPEHLTLYAAPPTRVSANKNYGGAHFLANYTSDTERTNTGLPRGRLVGIVKTFDRWNTGMRNEAPHRRVEYLKGLAHLQRCMREHSCRYGFIITEIELVCVRAGCDDGNDVPYFGFLEVSAPITTNIAAGPEGPTVQLPTSPTGSLANQSPLSDTYPIAPPESLNVPMTASLGLYFLLMLSKSVPLPSQPSSHLNVGGPGAMTRQRVLPEGKDKWIPAPQIGERRDAKRVRGWVWPQDAWHRREGGGARSRNAAVVESRPKKWHK</sequence>
<feature type="compositionally biased region" description="Low complexity" evidence="1">
    <location>
        <begin position="32"/>
        <end position="59"/>
    </location>
</feature>
<evidence type="ECO:0000313" key="3">
    <source>
        <dbReference type="Proteomes" id="UP001194746"/>
    </source>
</evidence>
<reference evidence="2" key="1">
    <citation type="journal article" date="2019" name="Beilstein J. Org. Chem.">
        <title>Nanangenines: drimane sesquiterpenoids as the dominant metabolite cohort of a novel Australian fungus, Aspergillus nanangensis.</title>
        <authorList>
            <person name="Lacey H.J."/>
            <person name="Gilchrist C.L.M."/>
            <person name="Crombie A."/>
            <person name="Kalaitzis J.A."/>
            <person name="Vuong D."/>
            <person name="Rutledge P.J."/>
            <person name="Turner P."/>
            <person name="Pitt J.I."/>
            <person name="Lacey E."/>
            <person name="Chooi Y.H."/>
            <person name="Piggott A.M."/>
        </authorList>
    </citation>
    <scope>NUCLEOTIDE SEQUENCE</scope>
    <source>
        <strain evidence="2">MST-FP2251</strain>
    </source>
</reference>
<feature type="region of interest" description="Disordered" evidence="1">
    <location>
        <begin position="611"/>
        <end position="635"/>
    </location>
</feature>
<feature type="region of interest" description="Disordered" evidence="1">
    <location>
        <begin position="31"/>
        <end position="65"/>
    </location>
</feature>
<evidence type="ECO:0000313" key="2">
    <source>
        <dbReference type="EMBL" id="KAF9889948.1"/>
    </source>
</evidence>
<proteinExistence type="predicted"/>
<dbReference type="AlphaFoldDB" id="A0AAD4GVY1"/>
<comment type="caution">
    <text evidence="2">The sequence shown here is derived from an EMBL/GenBank/DDBJ whole genome shotgun (WGS) entry which is preliminary data.</text>
</comment>
<protein>
    <recommendedName>
        <fullName evidence="4">Sialidase</fullName>
    </recommendedName>
</protein>